<dbReference type="Proteomes" id="UP000178666">
    <property type="component" value="Chromosome"/>
</dbReference>
<dbReference type="RefSeq" id="WP_062819249.1">
    <property type="nucleotide sequence ID" value="NZ_CP014352.1"/>
</dbReference>
<dbReference type="GO" id="GO:0003700">
    <property type="term" value="F:DNA-binding transcription factor activity"/>
    <property type="evidence" value="ECO:0007669"/>
    <property type="project" value="InterPro"/>
</dbReference>
<dbReference type="Gene3D" id="1.10.10.10">
    <property type="entry name" value="Winged helix-like DNA-binding domain superfamily/Winged helix DNA-binding domain"/>
    <property type="match status" value="1"/>
</dbReference>
<reference evidence="2 4" key="2">
    <citation type="submission" date="2016-02" db="EMBL/GenBank/DDBJ databases">
        <title>Complete Genome Sequence of Propionibacterium acidipropionici ATCC 55737.</title>
        <authorList>
            <person name="Luna Flores C.H."/>
            <person name="Nielsen L.K."/>
            <person name="Marcellin E."/>
        </authorList>
    </citation>
    <scope>NUCLEOTIDE SEQUENCE [LARGE SCALE GENOMIC DNA]</scope>
    <source>
        <strain evidence="2 4">ATCC 55737</strain>
    </source>
</reference>
<organism evidence="2 4">
    <name type="scientific">Acidipropionibacterium acidipropionici</name>
    <dbReference type="NCBI Taxonomy" id="1748"/>
    <lineage>
        <taxon>Bacteria</taxon>
        <taxon>Bacillati</taxon>
        <taxon>Actinomycetota</taxon>
        <taxon>Actinomycetes</taxon>
        <taxon>Propionibacteriales</taxon>
        <taxon>Propionibacteriaceae</taxon>
        <taxon>Acidipropionibacterium</taxon>
    </lineage>
</organism>
<dbReference type="Proteomes" id="UP000075221">
    <property type="component" value="Chromosome"/>
</dbReference>
<sequence length="165" mass="17808">MTEVTDEGRVAEALFESIGQFRRRVRRRVGPAWGPSGHTRAEGELLRHVRRNPGTTVSAAAHDLGMAVNTVSTLVSRLVSAGSLVRTTDPRDRRVARLELSEEAVARIGDWRDARVALTAAALEALSAADRRTLEAALPVLDRLTGLIDADAHDGVAPTPDQEES</sequence>
<dbReference type="AlphaFoldDB" id="A0AAC8YE54"/>
<dbReference type="InterPro" id="IPR052526">
    <property type="entry name" value="HTH-type_Bedaq_tolerance"/>
</dbReference>
<evidence type="ECO:0000313" key="5">
    <source>
        <dbReference type="Proteomes" id="UP000178666"/>
    </source>
</evidence>
<evidence type="ECO:0000313" key="4">
    <source>
        <dbReference type="Proteomes" id="UP000075221"/>
    </source>
</evidence>
<dbReference type="EMBL" id="CP014352">
    <property type="protein sequence ID" value="AMS04919.1"/>
    <property type="molecule type" value="Genomic_DNA"/>
</dbReference>
<dbReference type="SMART" id="SM00347">
    <property type="entry name" value="HTH_MARR"/>
    <property type="match status" value="1"/>
</dbReference>
<dbReference type="InterPro" id="IPR036388">
    <property type="entry name" value="WH-like_DNA-bd_sf"/>
</dbReference>
<evidence type="ECO:0000313" key="2">
    <source>
        <dbReference type="EMBL" id="AMS04919.1"/>
    </source>
</evidence>
<keyword evidence="5" id="KW-1185">Reference proteome</keyword>
<gene>
    <name evidence="3" type="ORF">A8L58_06445</name>
    <name evidence="2" type="ORF">AXH35_04980</name>
</gene>
<dbReference type="PROSITE" id="PS50995">
    <property type="entry name" value="HTH_MARR_2"/>
    <property type="match status" value="1"/>
</dbReference>
<protein>
    <recommendedName>
        <fullName evidence="1">HTH marR-type domain-containing protein</fullName>
    </recommendedName>
</protein>
<accession>A0AAC8YE54</accession>
<dbReference type="Pfam" id="PF12802">
    <property type="entry name" value="MarR_2"/>
    <property type="match status" value="1"/>
</dbReference>
<dbReference type="EMBL" id="CP015970">
    <property type="protein sequence ID" value="AOZ46403.1"/>
    <property type="molecule type" value="Genomic_DNA"/>
</dbReference>
<evidence type="ECO:0000313" key="3">
    <source>
        <dbReference type="EMBL" id="AOZ46403.1"/>
    </source>
</evidence>
<dbReference type="PANTHER" id="PTHR39515">
    <property type="entry name" value="CONSERVED PROTEIN"/>
    <property type="match status" value="1"/>
</dbReference>
<evidence type="ECO:0000259" key="1">
    <source>
        <dbReference type="PROSITE" id="PS50995"/>
    </source>
</evidence>
<dbReference type="SUPFAM" id="SSF46785">
    <property type="entry name" value="Winged helix' DNA-binding domain"/>
    <property type="match status" value="1"/>
</dbReference>
<dbReference type="InterPro" id="IPR000835">
    <property type="entry name" value="HTH_MarR-typ"/>
</dbReference>
<feature type="domain" description="HTH marR-type" evidence="1">
    <location>
        <begin position="11"/>
        <end position="146"/>
    </location>
</feature>
<dbReference type="InterPro" id="IPR036390">
    <property type="entry name" value="WH_DNA-bd_sf"/>
</dbReference>
<name>A0AAC8YE54_9ACTN</name>
<reference evidence="3 5" key="1">
    <citation type="journal article" date="2016" name="Plant Dis.">
        <title>Improved production of propionic acid using genome shuffling.</title>
        <authorList>
            <person name="Luna-Flores C.H."/>
            <person name="Palfreyman R.W."/>
            <person name="Kromer J.O."/>
            <person name="Nielsen L.K."/>
            <person name="Marcellin E."/>
        </authorList>
    </citation>
    <scope>NUCLEOTIDE SEQUENCE [LARGE SCALE GENOMIC DNA]</scope>
    <source>
        <strain evidence="3 5">F3E8</strain>
    </source>
</reference>
<dbReference type="PANTHER" id="PTHR39515:SF2">
    <property type="entry name" value="HTH-TYPE TRANSCRIPTIONAL REGULATOR RV0880"/>
    <property type="match status" value="1"/>
</dbReference>
<proteinExistence type="predicted"/>